<comment type="caution">
    <text evidence="1">The sequence shown here is derived from an EMBL/GenBank/DDBJ whole genome shotgun (WGS) entry which is preliminary data.</text>
</comment>
<name>A0AC61REH4_9BACT</name>
<sequence length="199" mass="22477">MRKINEIFYSLQGEGAHTGKAAVFVRFSGCNLRCSFCDTEHQSGVEMTDEAIAEEVACYPGEWIILTGGEPSLWIDSEFVSMLKRVTGKRVAIETNGSREVPDEIDWVTVSPKTGMSGAGEYEMRVSRADELKVVDVGQDLEPYFSLPFVTPATEMYLQPCYVGDEEKSLRLREATVRRVMHDPRWTLSLQTHRFLGIR</sequence>
<proteinExistence type="predicted"/>
<evidence type="ECO:0000313" key="2">
    <source>
        <dbReference type="Proteomes" id="UP000306319"/>
    </source>
</evidence>
<gene>
    <name evidence="1" type="ORF">E5331_11720</name>
</gene>
<accession>A0AC61REH4</accession>
<evidence type="ECO:0000313" key="1">
    <source>
        <dbReference type="EMBL" id="TGY78015.1"/>
    </source>
</evidence>
<protein>
    <submittedName>
        <fullName evidence="1">Radical SAM protein</fullName>
    </submittedName>
</protein>
<dbReference type="Proteomes" id="UP000306319">
    <property type="component" value="Unassembled WGS sequence"/>
</dbReference>
<dbReference type="EMBL" id="SRYB01000017">
    <property type="protein sequence ID" value="TGY78015.1"/>
    <property type="molecule type" value="Genomic_DNA"/>
</dbReference>
<organism evidence="1 2">
    <name type="scientific">Lepagella muris</name>
    <dbReference type="NCBI Taxonomy" id="3032870"/>
    <lineage>
        <taxon>Bacteria</taxon>
        <taxon>Pseudomonadati</taxon>
        <taxon>Bacteroidota</taxon>
        <taxon>Bacteroidia</taxon>
        <taxon>Bacteroidales</taxon>
        <taxon>Muribaculaceae</taxon>
        <taxon>Lepagella</taxon>
    </lineage>
</organism>
<keyword evidence="2" id="KW-1185">Reference proteome</keyword>
<reference evidence="1" key="1">
    <citation type="submission" date="2019-04" db="EMBL/GenBank/DDBJ databases">
        <title>Microbes associate with the intestines of laboratory mice.</title>
        <authorList>
            <person name="Navarre W."/>
            <person name="Wong E."/>
            <person name="Huang K."/>
            <person name="Tropini C."/>
            <person name="Ng K."/>
            <person name="Yu B."/>
        </authorList>
    </citation>
    <scope>NUCLEOTIDE SEQUENCE</scope>
    <source>
        <strain evidence="1">NM04_E33</strain>
    </source>
</reference>